<dbReference type="InterPro" id="IPR034035">
    <property type="entry name" value="Astacin-like_dom"/>
</dbReference>
<keyword evidence="11" id="KW-0865">Zymogen</keyword>
<keyword evidence="13" id="KW-0325">Glycoprotein</keyword>
<comment type="caution">
    <text evidence="15">Lacks conserved residue(s) required for the propagation of feature annotation.</text>
</comment>
<sequence length="550" mass="62438">MKPFLFSFLTFCIINVTSTSSDMIQEDAANEESFQEELNEGRQLLGNEPDAENTKILIQKLHNMKAVIDDELKLTPQQSEELENQMKDYVQVQKDHINEMGDSIDEINHHSHTDVALYQGDMILSKLQADEIIEEIEATKENRTRRQAVNADLYRNSKWPRNQVYYSFYHNRSPAAKRVFQKAVKIWEQVTCLRFIESNTANDRIVLVNEGGCWSHVGHSGGQQKLSLGSGCESVGTAAHEIAHALGFYHMQSRSDRDNYITLKRENFAASHFKLNRLADVVINVSKNGQPVMVTKDLDYMNTLGSPFISFYETKMMNMHYDCNKCSHKPLNYCANDGFPDPNNCDKCICPSGYGGPRCDQKPGDCGKELTAELEFKKLIDVVGDKNAYRTTEDFRWCHYWIRAPPGQKIQVRLDGYENGISTDGCRHTGVEIKTGRDKRHTGYRFCSPQNTRKTLTSFHHIVPIMMYSDGWEVKTTLSYRIAPPGTGNSGRQSKTTTTSSGKGRTTARPLPTNTHCQDDTMCTTLLRKVSCNSSVKKRLCPKSCRTCRP</sequence>
<dbReference type="InterPro" id="IPR017050">
    <property type="entry name" value="Metallopeptidase_nem"/>
</dbReference>
<dbReference type="PANTHER" id="PTHR10127:SF780">
    <property type="entry name" value="METALLOENDOPEPTIDASE"/>
    <property type="match status" value="1"/>
</dbReference>
<keyword evidence="10 16" id="KW-0482">Metalloprotease</keyword>
<name>A0A0D8XBY8_DICVI</name>
<dbReference type="InterPro" id="IPR006026">
    <property type="entry name" value="Peptidase_Metallo"/>
</dbReference>
<dbReference type="Gene3D" id="2.60.120.290">
    <property type="entry name" value="Spermadhesin, CUB domain"/>
    <property type="match status" value="1"/>
</dbReference>
<dbReference type="InterPro" id="IPR001506">
    <property type="entry name" value="Peptidase_M12A"/>
</dbReference>
<keyword evidence="3 14" id="KW-0964">Secreted</keyword>
<feature type="chain" id="PRO_5005115310" description="Zinc metalloproteinase" evidence="14 17">
    <location>
        <begin position="20"/>
        <end position="550"/>
    </location>
</feature>
<keyword evidence="4" id="KW-0245">EGF-like domain</keyword>
<evidence type="ECO:0000256" key="18">
    <source>
        <dbReference type="SAM" id="MobiDB-lite"/>
    </source>
</evidence>
<evidence type="ECO:0000256" key="12">
    <source>
        <dbReference type="ARBA" id="ARBA00023157"/>
    </source>
</evidence>
<feature type="active site" evidence="16">
    <location>
        <position position="241"/>
    </location>
</feature>
<evidence type="ECO:0000256" key="3">
    <source>
        <dbReference type="ARBA" id="ARBA00022525"/>
    </source>
</evidence>
<feature type="region of interest" description="Disordered" evidence="18">
    <location>
        <begin position="483"/>
        <end position="511"/>
    </location>
</feature>
<protein>
    <recommendedName>
        <fullName evidence="14">Zinc metalloproteinase</fullName>
    </recommendedName>
</protein>
<dbReference type="STRING" id="29172.A0A0D8XBY8"/>
<dbReference type="InterPro" id="IPR035914">
    <property type="entry name" value="Sperma_CUB_dom_sf"/>
</dbReference>
<keyword evidence="23" id="KW-1185">Reference proteome</keyword>
<feature type="disulfide bond" evidence="15">
    <location>
        <begin position="532"/>
        <end position="545"/>
    </location>
</feature>
<evidence type="ECO:0000259" key="19">
    <source>
        <dbReference type="PROSITE" id="PS01180"/>
    </source>
</evidence>
<evidence type="ECO:0000259" key="20">
    <source>
        <dbReference type="PROSITE" id="PS51670"/>
    </source>
</evidence>
<dbReference type="Proteomes" id="UP000053766">
    <property type="component" value="Unassembled WGS sequence"/>
</dbReference>
<evidence type="ECO:0000313" key="23">
    <source>
        <dbReference type="Proteomes" id="UP000053766"/>
    </source>
</evidence>
<dbReference type="PANTHER" id="PTHR10127">
    <property type="entry name" value="DISCOIDIN, CUB, EGF, LAMININ , AND ZINC METALLOPROTEASE DOMAIN CONTAINING"/>
    <property type="match status" value="1"/>
</dbReference>
<dbReference type="InterPro" id="IPR000742">
    <property type="entry name" value="EGF"/>
</dbReference>
<keyword evidence="7 14" id="KW-0732">Signal</keyword>
<evidence type="ECO:0000256" key="11">
    <source>
        <dbReference type="ARBA" id="ARBA00023145"/>
    </source>
</evidence>
<dbReference type="Pfam" id="PF01400">
    <property type="entry name" value="Astacin"/>
    <property type="match status" value="1"/>
</dbReference>
<dbReference type="PROSITE" id="PS51864">
    <property type="entry name" value="ASTACIN"/>
    <property type="match status" value="1"/>
</dbReference>
<dbReference type="GO" id="GO:0006508">
    <property type="term" value="P:proteolysis"/>
    <property type="evidence" value="ECO:0007669"/>
    <property type="project" value="UniProtKB-KW"/>
</dbReference>
<feature type="disulfide bond" evidence="15">
    <location>
        <begin position="523"/>
        <end position="541"/>
    </location>
</feature>
<dbReference type="Gene3D" id="3.40.390.10">
    <property type="entry name" value="Collagenase (Catalytic Domain)"/>
    <property type="match status" value="1"/>
</dbReference>
<dbReference type="InterPro" id="IPR024079">
    <property type="entry name" value="MetalloPept_cat_dom_sf"/>
</dbReference>
<dbReference type="MEROPS" id="M12.310"/>
<dbReference type="PROSITE" id="PS01186">
    <property type="entry name" value="EGF_2"/>
    <property type="match status" value="1"/>
</dbReference>
<gene>
    <name evidence="22" type="ORF">DICVIV_14104</name>
</gene>
<feature type="compositionally biased region" description="Low complexity" evidence="18">
    <location>
        <begin position="490"/>
        <end position="507"/>
    </location>
</feature>
<feature type="signal peptide" evidence="14 17">
    <location>
        <begin position="1"/>
        <end position="19"/>
    </location>
</feature>
<feature type="binding site" evidence="16">
    <location>
        <position position="250"/>
    </location>
    <ligand>
        <name>Zn(2+)</name>
        <dbReference type="ChEBI" id="CHEBI:29105"/>
        <note>catalytic</note>
    </ligand>
</feature>
<comment type="subcellular location">
    <subcellularLocation>
        <location evidence="2 14">Secreted</location>
    </subcellularLocation>
</comment>
<reference evidence="23" key="2">
    <citation type="journal article" date="2016" name="Sci. Rep.">
        <title>Dictyocaulus viviparus genome, variome and transcriptome elucidate lungworm biology and support future intervention.</title>
        <authorList>
            <person name="McNulty S.N."/>
            <person name="Strube C."/>
            <person name="Rosa B.A."/>
            <person name="Martin J.C."/>
            <person name="Tyagi R."/>
            <person name="Choi Y.J."/>
            <person name="Wang Q."/>
            <person name="Hallsworth Pepin K."/>
            <person name="Zhang X."/>
            <person name="Ozersky P."/>
            <person name="Wilson R.K."/>
            <person name="Sternberg P.W."/>
            <person name="Gasser R.B."/>
            <person name="Mitreva M."/>
        </authorList>
    </citation>
    <scope>NUCLEOTIDE SEQUENCE [LARGE SCALE GENOMIC DNA]</scope>
    <source>
        <strain evidence="23">HannoverDv2000</strain>
    </source>
</reference>
<keyword evidence="5 16" id="KW-0645">Protease</keyword>
<feature type="binding site" evidence="16">
    <location>
        <position position="240"/>
    </location>
    <ligand>
        <name>Zn(2+)</name>
        <dbReference type="ChEBI" id="CHEBI:29105"/>
        <note>catalytic</note>
    </ligand>
</feature>
<dbReference type="PROSITE" id="PS51670">
    <property type="entry name" value="SHKT"/>
    <property type="match status" value="1"/>
</dbReference>
<dbReference type="AlphaFoldDB" id="A0A0D8XBY8"/>
<dbReference type="GO" id="GO:0018996">
    <property type="term" value="P:molting cycle, collagen and cuticulin-based cuticle"/>
    <property type="evidence" value="ECO:0007669"/>
    <property type="project" value="InterPro"/>
</dbReference>
<dbReference type="EMBL" id="KN718856">
    <property type="protein sequence ID" value="KJH39986.1"/>
    <property type="molecule type" value="Genomic_DNA"/>
</dbReference>
<comment type="function">
    <text evidence="1">Metalloprotease.</text>
</comment>
<dbReference type="GO" id="GO:0004222">
    <property type="term" value="F:metalloendopeptidase activity"/>
    <property type="evidence" value="ECO:0007669"/>
    <property type="project" value="UniProtKB-UniRule"/>
</dbReference>
<proteinExistence type="predicted"/>
<evidence type="ECO:0000256" key="10">
    <source>
        <dbReference type="ARBA" id="ARBA00023049"/>
    </source>
</evidence>
<evidence type="ECO:0000256" key="13">
    <source>
        <dbReference type="ARBA" id="ARBA00023180"/>
    </source>
</evidence>
<comment type="cofactor">
    <cofactor evidence="16 17">
        <name>Zn(2+)</name>
        <dbReference type="ChEBI" id="CHEBI:29105"/>
    </cofactor>
    <text evidence="16 17">Binds 1 zinc ion per subunit.</text>
</comment>
<dbReference type="PIRSF" id="PIRSF036365">
    <property type="entry name" value="Astacin_nematoda"/>
    <property type="match status" value="1"/>
</dbReference>
<evidence type="ECO:0000256" key="7">
    <source>
        <dbReference type="ARBA" id="ARBA00022729"/>
    </source>
</evidence>
<evidence type="ECO:0000256" key="5">
    <source>
        <dbReference type="ARBA" id="ARBA00022670"/>
    </source>
</evidence>
<dbReference type="PROSITE" id="PS01180">
    <property type="entry name" value="CUB"/>
    <property type="match status" value="1"/>
</dbReference>
<dbReference type="InterPro" id="IPR003582">
    <property type="entry name" value="ShKT_dom"/>
</dbReference>
<evidence type="ECO:0000256" key="2">
    <source>
        <dbReference type="ARBA" id="ARBA00004613"/>
    </source>
</evidence>
<dbReference type="SMART" id="SM00235">
    <property type="entry name" value="ZnMc"/>
    <property type="match status" value="1"/>
</dbReference>
<keyword evidence="6 16" id="KW-0479">Metal-binding</keyword>
<evidence type="ECO:0000256" key="8">
    <source>
        <dbReference type="ARBA" id="ARBA00022801"/>
    </source>
</evidence>
<dbReference type="InterPro" id="IPR000859">
    <property type="entry name" value="CUB_dom"/>
</dbReference>
<evidence type="ECO:0000313" key="22">
    <source>
        <dbReference type="EMBL" id="KJH39986.1"/>
    </source>
</evidence>
<evidence type="ECO:0000256" key="17">
    <source>
        <dbReference type="RuleBase" id="RU361183"/>
    </source>
</evidence>
<dbReference type="GO" id="GO:0008270">
    <property type="term" value="F:zinc ion binding"/>
    <property type="evidence" value="ECO:0007669"/>
    <property type="project" value="UniProtKB-UniRule"/>
</dbReference>
<feature type="domain" description="ShKT" evidence="20">
    <location>
        <begin position="517"/>
        <end position="548"/>
    </location>
</feature>
<dbReference type="SUPFAM" id="SSF49854">
    <property type="entry name" value="Spermadhesin, CUB domain"/>
    <property type="match status" value="1"/>
</dbReference>
<evidence type="ECO:0000256" key="4">
    <source>
        <dbReference type="ARBA" id="ARBA00022536"/>
    </source>
</evidence>
<feature type="domain" description="CUB" evidence="19">
    <location>
        <begin position="366"/>
        <end position="470"/>
    </location>
</feature>
<keyword evidence="12 15" id="KW-1015">Disulfide bond</keyword>
<evidence type="ECO:0000256" key="16">
    <source>
        <dbReference type="PROSITE-ProRule" id="PRU01211"/>
    </source>
</evidence>
<dbReference type="OrthoDB" id="5786116at2759"/>
<evidence type="ECO:0000256" key="9">
    <source>
        <dbReference type="ARBA" id="ARBA00022833"/>
    </source>
</evidence>
<dbReference type="GO" id="GO:0005576">
    <property type="term" value="C:extracellular region"/>
    <property type="evidence" value="ECO:0007669"/>
    <property type="project" value="UniProtKB-SubCell"/>
</dbReference>
<keyword evidence="8 16" id="KW-0378">Hydrolase</keyword>
<accession>A0A0D8XBY8</accession>
<reference evidence="22 23" key="1">
    <citation type="submission" date="2013-11" db="EMBL/GenBank/DDBJ databases">
        <title>Draft genome of the bovine lungworm Dictyocaulus viviparus.</title>
        <authorList>
            <person name="Mitreva M."/>
        </authorList>
    </citation>
    <scope>NUCLEOTIDE SEQUENCE [LARGE SCALE GENOMIC DNA]</scope>
    <source>
        <strain evidence="22 23">HannoverDv2000</strain>
    </source>
</reference>
<dbReference type="PRINTS" id="PR00480">
    <property type="entry name" value="ASTACIN"/>
</dbReference>
<dbReference type="SUPFAM" id="SSF55486">
    <property type="entry name" value="Metalloproteases ('zincins'), catalytic domain"/>
    <property type="match status" value="1"/>
</dbReference>
<keyword evidence="9 16" id="KW-0862">Zinc</keyword>
<feature type="binding site" evidence="16">
    <location>
        <position position="244"/>
    </location>
    <ligand>
        <name>Zn(2+)</name>
        <dbReference type="ChEBI" id="CHEBI:29105"/>
        <note>catalytic</note>
    </ligand>
</feature>
<evidence type="ECO:0000256" key="15">
    <source>
        <dbReference type="PROSITE-ProRule" id="PRU01005"/>
    </source>
</evidence>
<feature type="domain" description="Peptidase M12A" evidence="21">
    <location>
        <begin position="150"/>
        <end position="324"/>
    </location>
</feature>
<evidence type="ECO:0000259" key="21">
    <source>
        <dbReference type="PROSITE" id="PS51864"/>
    </source>
</evidence>
<evidence type="ECO:0000256" key="14">
    <source>
        <dbReference type="PIRNR" id="PIRNR036365"/>
    </source>
</evidence>
<organism evidence="22 23">
    <name type="scientific">Dictyocaulus viviparus</name>
    <name type="common">Bovine lungworm</name>
    <dbReference type="NCBI Taxonomy" id="29172"/>
    <lineage>
        <taxon>Eukaryota</taxon>
        <taxon>Metazoa</taxon>
        <taxon>Ecdysozoa</taxon>
        <taxon>Nematoda</taxon>
        <taxon>Chromadorea</taxon>
        <taxon>Rhabditida</taxon>
        <taxon>Rhabditina</taxon>
        <taxon>Rhabditomorpha</taxon>
        <taxon>Strongyloidea</taxon>
        <taxon>Metastrongylidae</taxon>
        <taxon>Dictyocaulus</taxon>
    </lineage>
</organism>
<evidence type="ECO:0000256" key="6">
    <source>
        <dbReference type="ARBA" id="ARBA00022723"/>
    </source>
</evidence>
<dbReference type="CDD" id="cd04280">
    <property type="entry name" value="ZnMc_astacin_like"/>
    <property type="match status" value="1"/>
</dbReference>
<evidence type="ECO:0000256" key="1">
    <source>
        <dbReference type="ARBA" id="ARBA00002657"/>
    </source>
</evidence>